<feature type="region of interest" description="Disordered" evidence="1">
    <location>
        <begin position="89"/>
        <end position="118"/>
    </location>
</feature>
<proteinExistence type="predicted"/>
<accession>A0A4Y7SXE4</accession>
<sequence>MAHSSLPTRYGSGVDRNKAQAAFSVPSMCVTLAYELRSPEVVRLQIAIKFLTSLHFQNSLHLCAYTRFYPHAAYVLDLQAAFNDRRPAADASLGSQPHAVEENPQLTSSAPTGDGNHDRSTWRAHALHLESEAVWLRAQLDAERVSKCCELLFAFFPRPLTVPWPAPLIILCPSCANFLSYSISTRRLVLALNCFPVIDRPRA</sequence>
<dbReference type="Proteomes" id="UP000298030">
    <property type="component" value="Unassembled WGS sequence"/>
</dbReference>
<protein>
    <submittedName>
        <fullName evidence="2">Uncharacterized protein</fullName>
    </submittedName>
</protein>
<dbReference type="EMBL" id="QPFP01000049">
    <property type="protein sequence ID" value="TEB26308.1"/>
    <property type="molecule type" value="Genomic_DNA"/>
</dbReference>
<dbReference type="AlphaFoldDB" id="A0A4Y7SXE4"/>
<reference evidence="2 3" key="1">
    <citation type="journal article" date="2019" name="Nat. Ecol. Evol.">
        <title>Megaphylogeny resolves global patterns of mushroom evolution.</title>
        <authorList>
            <person name="Varga T."/>
            <person name="Krizsan K."/>
            <person name="Foldi C."/>
            <person name="Dima B."/>
            <person name="Sanchez-Garcia M."/>
            <person name="Sanchez-Ramirez S."/>
            <person name="Szollosi G.J."/>
            <person name="Szarkandi J.G."/>
            <person name="Papp V."/>
            <person name="Albert L."/>
            <person name="Andreopoulos W."/>
            <person name="Angelini C."/>
            <person name="Antonin V."/>
            <person name="Barry K.W."/>
            <person name="Bougher N.L."/>
            <person name="Buchanan P."/>
            <person name="Buyck B."/>
            <person name="Bense V."/>
            <person name="Catcheside P."/>
            <person name="Chovatia M."/>
            <person name="Cooper J."/>
            <person name="Damon W."/>
            <person name="Desjardin D."/>
            <person name="Finy P."/>
            <person name="Geml J."/>
            <person name="Haridas S."/>
            <person name="Hughes K."/>
            <person name="Justo A."/>
            <person name="Karasinski D."/>
            <person name="Kautmanova I."/>
            <person name="Kiss B."/>
            <person name="Kocsube S."/>
            <person name="Kotiranta H."/>
            <person name="LaButti K.M."/>
            <person name="Lechner B.E."/>
            <person name="Liimatainen K."/>
            <person name="Lipzen A."/>
            <person name="Lukacs Z."/>
            <person name="Mihaltcheva S."/>
            <person name="Morgado L.N."/>
            <person name="Niskanen T."/>
            <person name="Noordeloos M.E."/>
            <person name="Ohm R.A."/>
            <person name="Ortiz-Santana B."/>
            <person name="Ovrebo C."/>
            <person name="Racz N."/>
            <person name="Riley R."/>
            <person name="Savchenko A."/>
            <person name="Shiryaev A."/>
            <person name="Soop K."/>
            <person name="Spirin V."/>
            <person name="Szebenyi C."/>
            <person name="Tomsovsky M."/>
            <person name="Tulloss R.E."/>
            <person name="Uehling J."/>
            <person name="Grigoriev I.V."/>
            <person name="Vagvolgyi C."/>
            <person name="Papp T."/>
            <person name="Martin F.M."/>
            <person name="Miettinen O."/>
            <person name="Hibbett D.S."/>
            <person name="Nagy L.G."/>
        </authorList>
    </citation>
    <scope>NUCLEOTIDE SEQUENCE [LARGE SCALE GENOMIC DNA]</scope>
    <source>
        <strain evidence="2 3">FP101781</strain>
    </source>
</reference>
<gene>
    <name evidence="2" type="ORF">FA13DRAFT_1052096</name>
</gene>
<organism evidence="2 3">
    <name type="scientific">Coprinellus micaceus</name>
    <name type="common">Glistening ink-cap mushroom</name>
    <name type="synonym">Coprinus micaceus</name>
    <dbReference type="NCBI Taxonomy" id="71717"/>
    <lineage>
        <taxon>Eukaryota</taxon>
        <taxon>Fungi</taxon>
        <taxon>Dikarya</taxon>
        <taxon>Basidiomycota</taxon>
        <taxon>Agaricomycotina</taxon>
        <taxon>Agaricomycetes</taxon>
        <taxon>Agaricomycetidae</taxon>
        <taxon>Agaricales</taxon>
        <taxon>Agaricineae</taxon>
        <taxon>Psathyrellaceae</taxon>
        <taxon>Coprinellus</taxon>
    </lineage>
</organism>
<comment type="caution">
    <text evidence="2">The sequence shown here is derived from an EMBL/GenBank/DDBJ whole genome shotgun (WGS) entry which is preliminary data.</text>
</comment>
<evidence type="ECO:0000256" key="1">
    <source>
        <dbReference type="SAM" id="MobiDB-lite"/>
    </source>
</evidence>
<evidence type="ECO:0000313" key="3">
    <source>
        <dbReference type="Proteomes" id="UP000298030"/>
    </source>
</evidence>
<name>A0A4Y7SXE4_COPMI</name>
<evidence type="ECO:0000313" key="2">
    <source>
        <dbReference type="EMBL" id="TEB26308.1"/>
    </source>
</evidence>
<keyword evidence="3" id="KW-1185">Reference proteome</keyword>